<dbReference type="InterPro" id="IPR001387">
    <property type="entry name" value="Cro/C1-type_HTH"/>
</dbReference>
<feature type="domain" description="HTH cro/C1-type" evidence="1">
    <location>
        <begin position="14"/>
        <end position="49"/>
    </location>
</feature>
<gene>
    <name evidence="2" type="ordered locus">TREAZ_3569</name>
</gene>
<protein>
    <submittedName>
        <fullName evidence="2">Plasmid maintenance system antidote protein, XRE family</fullName>
    </submittedName>
</protein>
<evidence type="ECO:0000313" key="2">
    <source>
        <dbReference type="EMBL" id="AEF80527.1"/>
    </source>
</evidence>
<dbReference type="Proteomes" id="UP000009222">
    <property type="component" value="Chromosome"/>
</dbReference>
<evidence type="ECO:0000259" key="1">
    <source>
        <dbReference type="PROSITE" id="PS50943"/>
    </source>
</evidence>
<dbReference type="KEGG" id="taz:TREAZ_3569"/>
<dbReference type="Gene3D" id="1.10.260.40">
    <property type="entry name" value="lambda repressor-like DNA-binding domains"/>
    <property type="match status" value="1"/>
</dbReference>
<name>F5Y6Y9_LEAAZ</name>
<reference evidence="3" key="1">
    <citation type="submission" date="2009-12" db="EMBL/GenBank/DDBJ databases">
        <title>Complete sequence of Treponema azotonutricium strain ZAS-9.</title>
        <authorList>
            <person name="Tetu S.G."/>
            <person name="Matson E."/>
            <person name="Ren Q."/>
            <person name="Seshadri R."/>
            <person name="Elbourne L."/>
            <person name="Hassan K.A."/>
            <person name="Durkin A."/>
            <person name="Radune D."/>
            <person name="Mohamoud Y."/>
            <person name="Shay R."/>
            <person name="Jin S."/>
            <person name="Zhang X."/>
            <person name="Lucey K."/>
            <person name="Ballor N.R."/>
            <person name="Ottesen E."/>
            <person name="Rosenthal R."/>
            <person name="Allen A."/>
            <person name="Leadbetter J.R."/>
            <person name="Paulsen I.T."/>
        </authorList>
    </citation>
    <scope>NUCLEOTIDE SEQUENCE [LARGE SCALE GENOMIC DNA]</scope>
    <source>
        <strain evidence="3">ATCC BAA-888 / DSM 13862 / ZAS-9</strain>
    </source>
</reference>
<dbReference type="AlphaFoldDB" id="F5Y6Y9"/>
<dbReference type="PROSITE" id="PS50943">
    <property type="entry name" value="HTH_CROC1"/>
    <property type="match status" value="1"/>
</dbReference>
<reference evidence="2 3" key="2">
    <citation type="journal article" date="2011" name="ISME J.">
        <title>RNA-seq reveals cooperative metabolic interactions between two termite-gut spirochete species in co-culture.</title>
        <authorList>
            <person name="Rosenthal A.Z."/>
            <person name="Matson E.G."/>
            <person name="Eldar A."/>
            <person name="Leadbetter J.R."/>
        </authorList>
    </citation>
    <scope>NUCLEOTIDE SEQUENCE [LARGE SCALE GENOMIC DNA]</scope>
    <source>
        <strain evidence="3">ATCC BAA-888 / DSM 13862 / ZAS-9</strain>
    </source>
</reference>
<dbReference type="InParanoid" id="F5Y6Y9"/>
<dbReference type="HOGENOM" id="CLU_3085884_0_0_12"/>
<sequence length="52" mass="6032">MVWRQRNYPGTFKDVSPNRITDIVNGKRGISADTDLHLTKLFGLSEGYFLRF</sequence>
<evidence type="ECO:0000313" key="3">
    <source>
        <dbReference type="Proteomes" id="UP000009222"/>
    </source>
</evidence>
<dbReference type="STRING" id="545695.TREAZ_3569"/>
<accession>F5Y6Y9</accession>
<proteinExistence type="predicted"/>
<dbReference type="InterPro" id="IPR010982">
    <property type="entry name" value="Lambda_DNA-bd_dom_sf"/>
</dbReference>
<dbReference type="CDD" id="cd00093">
    <property type="entry name" value="HTH_XRE"/>
    <property type="match status" value="1"/>
</dbReference>
<keyword evidence="3" id="KW-1185">Reference proteome</keyword>
<dbReference type="SUPFAM" id="SSF47413">
    <property type="entry name" value="lambda repressor-like DNA-binding domains"/>
    <property type="match status" value="1"/>
</dbReference>
<dbReference type="GO" id="GO:0003677">
    <property type="term" value="F:DNA binding"/>
    <property type="evidence" value="ECO:0007669"/>
    <property type="project" value="InterPro"/>
</dbReference>
<organism evidence="2 3">
    <name type="scientific">Leadbettera azotonutricia (strain ATCC BAA-888 / DSM 13862 / ZAS-9)</name>
    <name type="common">Treponema azotonutricium</name>
    <dbReference type="NCBI Taxonomy" id="545695"/>
    <lineage>
        <taxon>Bacteria</taxon>
        <taxon>Pseudomonadati</taxon>
        <taxon>Spirochaetota</taxon>
        <taxon>Spirochaetia</taxon>
        <taxon>Spirochaetales</taxon>
        <taxon>Breznakiellaceae</taxon>
        <taxon>Leadbettera</taxon>
    </lineage>
</organism>
<dbReference type="EMBL" id="CP001841">
    <property type="protein sequence ID" value="AEF80527.1"/>
    <property type="molecule type" value="Genomic_DNA"/>
</dbReference>